<dbReference type="Gene3D" id="1.10.10.10">
    <property type="entry name" value="Winged helix-like DNA-binding domain superfamily/Winged helix DNA-binding domain"/>
    <property type="match status" value="1"/>
</dbReference>
<keyword evidence="3" id="KW-0731">Sigma factor</keyword>
<evidence type="ECO:0000256" key="4">
    <source>
        <dbReference type="ARBA" id="ARBA00023163"/>
    </source>
</evidence>
<dbReference type="EMBL" id="RAPN01000001">
    <property type="protein sequence ID" value="RKD91338.1"/>
    <property type="molecule type" value="Genomic_DNA"/>
</dbReference>
<organism evidence="7 8">
    <name type="scientific">Mangrovibacterium diazotrophicum</name>
    <dbReference type="NCBI Taxonomy" id="1261403"/>
    <lineage>
        <taxon>Bacteria</taxon>
        <taxon>Pseudomonadati</taxon>
        <taxon>Bacteroidota</taxon>
        <taxon>Bacteroidia</taxon>
        <taxon>Marinilabiliales</taxon>
        <taxon>Prolixibacteraceae</taxon>
        <taxon>Mangrovibacterium</taxon>
    </lineage>
</organism>
<dbReference type="GO" id="GO:0016987">
    <property type="term" value="F:sigma factor activity"/>
    <property type="evidence" value="ECO:0007669"/>
    <property type="project" value="UniProtKB-KW"/>
</dbReference>
<reference evidence="7 8" key="1">
    <citation type="submission" date="2018-09" db="EMBL/GenBank/DDBJ databases">
        <title>Genomic Encyclopedia of Archaeal and Bacterial Type Strains, Phase II (KMG-II): from individual species to whole genera.</title>
        <authorList>
            <person name="Goeker M."/>
        </authorList>
    </citation>
    <scope>NUCLEOTIDE SEQUENCE [LARGE SCALE GENOMIC DNA]</scope>
    <source>
        <strain evidence="7 8">DSM 27148</strain>
    </source>
</reference>
<dbReference type="Pfam" id="PF04542">
    <property type="entry name" value="Sigma70_r2"/>
    <property type="match status" value="1"/>
</dbReference>
<evidence type="ECO:0000259" key="6">
    <source>
        <dbReference type="Pfam" id="PF08281"/>
    </source>
</evidence>
<dbReference type="AlphaFoldDB" id="A0A419W7A2"/>
<dbReference type="InterPro" id="IPR014327">
    <property type="entry name" value="RNA_pol_sigma70_bacteroid"/>
</dbReference>
<dbReference type="InterPro" id="IPR039425">
    <property type="entry name" value="RNA_pol_sigma-70-like"/>
</dbReference>
<dbReference type="NCBIfam" id="TIGR02937">
    <property type="entry name" value="sigma70-ECF"/>
    <property type="match status" value="1"/>
</dbReference>
<dbReference type="Gene3D" id="1.10.1740.10">
    <property type="match status" value="1"/>
</dbReference>
<dbReference type="OrthoDB" id="1098015at2"/>
<feature type="domain" description="RNA polymerase sigma-70 region 2" evidence="5">
    <location>
        <begin position="29"/>
        <end position="92"/>
    </location>
</feature>
<dbReference type="InterPro" id="IPR013249">
    <property type="entry name" value="RNA_pol_sigma70_r4_t2"/>
</dbReference>
<dbReference type="NCBIfam" id="TIGR02985">
    <property type="entry name" value="Sig70_bacteroi1"/>
    <property type="match status" value="1"/>
</dbReference>
<evidence type="ECO:0000256" key="3">
    <source>
        <dbReference type="ARBA" id="ARBA00023082"/>
    </source>
</evidence>
<dbReference type="SUPFAM" id="SSF88946">
    <property type="entry name" value="Sigma2 domain of RNA polymerase sigma factors"/>
    <property type="match status" value="1"/>
</dbReference>
<dbReference type="PANTHER" id="PTHR43133">
    <property type="entry name" value="RNA POLYMERASE ECF-TYPE SIGMA FACTO"/>
    <property type="match status" value="1"/>
</dbReference>
<dbReference type="InterPro" id="IPR036388">
    <property type="entry name" value="WH-like_DNA-bd_sf"/>
</dbReference>
<keyword evidence="2" id="KW-0805">Transcription regulation</keyword>
<comment type="similarity">
    <text evidence="1">Belongs to the sigma-70 factor family. ECF subfamily.</text>
</comment>
<dbReference type="InterPro" id="IPR013324">
    <property type="entry name" value="RNA_pol_sigma_r3/r4-like"/>
</dbReference>
<evidence type="ECO:0000313" key="7">
    <source>
        <dbReference type="EMBL" id="RKD91338.1"/>
    </source>
</evidence>
<dbReference type="RefSeq" id="WP_147377172.1">
    <property type="nucleotide sequence ID" value="NZ_RAPN01000001.1"/>
</dbReference>
<dbReference type="Proteomes" id="UP000283387">
    <property type="component" value="Unassembled WGS sequence"/>
</dbReference>
<name>A0A419W7A2_9BACT</name>
<dbReference type="GO" id="GO:0003677">
    <property type="term" value="F:DNA binding"/>
    <property type="evidence" value="ECO:0007669"/>
    <property type="project" value="InterPro"/>
</dbReference>
<evidence type="ECO:0000259" key="5">
    <source>
        <dbReference type="Pfam" id="PF04542"/>
    </source>
</evidence>
<dbReference type="PANTHER" id="PTHR43133:SF46">
    <property type="entry name" value="RNA POLYMERASE SIGMA-70 FACTOR ECF SUBFAMILY"/>
    <property type="match status" value="1"/>
</dbReference>
<dbReference type="GO" id="GO:0006352">
    <property type="term" value="P:DNA-templated transcription initiation"/>
    <property type="evidence" value="ECO:0007669"/>
    <property type="project" value="InterPro"/>
</dbReference>
<dbReference type="SUPFAM" id="SSF88659">
    <property type="entry name" value="Sigma3 and sigma4 domains of RNA polymerase sigma factors"/>
    <property type="match status" value="1"/>
</dbReference>
<evidence type="ECO:0000256" key="2">
    <source>
        <dbReference type="ARBA" id="ARBA00023015"/>
    </source>
</evidence>
<evidence type="ECO:0000313" key="8">
    <source>
        <dbReference type="Proteomes" id="UP000283387"/>
    </source>
</evidence>
<dbReference type="InterPro" id="IPR007627">
    <property type="entry name" value="RNA_pol_sigma70_r2"/>
</dbReference>
<gene>
    <name evidence="7" type="ORF">BC643_1691</name>
</gene>
<dbReference type="Pfam" id="PF08281">
    <property type="entry name" value="Sigma70_r4_2"/>
    <property type="match status" value="1"/>
</dbReference>
<comment type="caution">
    <text evidence="7">The sequence shown here is derived from an EMBL/GenBank/DDBJ whole genome shotgun (WGS) entry which is preliminary data.</text>
</comment>
<dbReference type="CDD" id="cd06171">
    <property type="entry name" value="Sigma70_r4"/>
    <property type="match status" value="1"/>
</dbReference>
<feature type="domain" description="RNA polymerase sigma factor 70 region 4 type 2" evidence="6">
    <location>
        <begin position="124"/>
        <end position="176"/>
    </location>
</feature>
<dbReference type="InterPro" id="IPR013325">
    <property type="entry name" value="RNA_pol_sigma_r2"/>
</dbReference>
<accession>A0A419W7A2</accession>
<dbReference type="InterPro" id="IPR014284">
    <property type="entry name" value="RNA_pol_sigma-70_dom"/>
</dbReference>
<evidence type="ECO:0000256" key="1">
    <source>
        <dbReference type="ARBA" id="ARBA00010641"/>
    </source>
</evidence>
<sequence length="195" mass="23058">MTTRTEHIDQQMILRLKAGDMVAFQKVFVAYSEKLFHFTCSYLKDTAEAEEIVQDVFLRIWEMRDEIDENKSFKSFLYTMAVNKVLNHLKHQVVRQKYEKYLVNFNHDFSASPEAAVHFAELRDKIAGLMDKMPEQQRNVFKLSREEGLSNGEIAEKLDLSIRTVENQIYRASKFLKENLREEYLLAMFVLFKAK</sequence>
<keyword evidence="4" id="KW-0804">Transcription</keyword>
<protein>
    <submittedName>
        <fullName evidence="7">RNA polymerase sigma-70 factor (ECF subfamily)</fullName>
    </submittedName>
</protein>
<keyword evidence="8" id="KW-1185">Reference proteome</keyword>
<proteinExistence type="inferred from homology"/>